<comment type="similarity">
    <text evidence="1">Belongs to the ComF/GntX family.</text>
</comment>
<dbReference type="InterPro" id="IPR000836">
    <property type="entry name" value="PRTase_dom"/>
</dbReference>
<dbReference type="PATRIC" id="fig|1122180.6.peg.740"/>
<dbReference type="PANTHER" id="PTHR47505:SF1">
    <property type="entry name" value="DNA UTILIZATION PROTEIN YHGH"/>
    <property type="match status" value="1"/>
</dbReference>
<comment type="caution">
    <text evidence="4">The sequence shown here is derived from an EMBL/GenBank/DDBJ whole genome shotgun (WGS) entry which is preliminary data.</text>
</comment>
<dbReference type="Proteomes" id="UP000025047">
    <property type="component" value="Unassembled WGS sequence"/>
</dbReference>
<dbReference type="eggNOG" id="COG1040">
    <property type="taxonomic scope" value="Bacteria"/>
</dbReference>
<dbReference type="RefSeq" id="WP_017927757.1">
    <property type="nucleotide sequence ID" value="NZ_KB822996.1"/>
</dbReference>
<feature type="domain" description="Double zinc ribbon" evidence="3">
    <location>
        <begin position="2"/>
        <end position="59"/>
    </location>
</feature>
<organism evidence="4 5">
    <name type="scientific">Limimaricola hongkongensis DSM 17492</name>
    <dbReference type="NCBI Taxonomy" id="1122180"/>
    <lineage>
        <taxon>Bacteria</taxon>
        <taxon>Pseudomonadati</taxon>
        <taxon>Pseudomonadota</taxon>
        <taxon>Alphaproteobacteria</taxon>
        <taxon>Rhodobacterales</taxon>
        <taxon>Paracoccaceae</taxon>
        <taxon>Limimaricola</taxon>
    </lineage>
</organism>
<dbReference type="STRING" id="1122180.Lokhon_00742"/>
<sequence length="233" mass="24772">MLRAIYPSACMGCGELTAADFALCGGCWRDTPFLGGALCGLCARPLPGEAEPGLVCDDCHAQPPPWGAGRAVLRYRDGARRLVLALKHGDRTDLARPMGGWMARAAADLVRPGMLVVPVPLHRGRLWRRRYNQSALLAARLARELRIDRCPDALWRRRPTPSLSGDAGARHAALAGAIAPHPRRGARMRGRPVLLVDDVLTSGATLAACARAARAAGAEEICVIALARAAPDA</sequence>
<dbReference type="InterPro" id="IPR029057">
    <property type="entry name" value="PRTase-like"/>
</dbReference>
<dbReference type="HOGENOM" id="CLU_054549_0_2_5"/>
<evidence type="ECO:0000256" key="1">
    <source>
        <dbReference type="ARBA" id="ARBA00008007"/>
    </source>
</evidence>
<evidence type="ECO:0000259" key="3">
    <source>
        <dbReference type="Pfam" id="PF18912"/>
    </source>
</evidence>
<dbReference type="EMBL" id="APGJ01000003">
    <property type="protein sequence ID" value="EYD73215.1"/>
    <property type="molecule type" value="Genomic_DNA"/>
</dbReference>
<evidence type="ECO:0000313" key="5">
    <source>
        <dbReference type="Proteomes" id="UP000025047"/>
    </source>
</evidence>
<dbReference type="InterPro" id="IPR044005">
    <property type="entry name" value="DZR_2"/>
</dbReference>
<dbReference type="InterPro" id="IPR051910">
    <property type="entry name" value="ComF/GntX_DNA_util-trans"/>
</dbReference>
<proteinExistence type="inferred from homology"/>
<evidence type="ECO:0000259" key="2">
    <source>
        <dbReference type="Pfam" id="PF00156"/>
    </source>
</evidence>
<name>A0A017HFX5_9RHOB</name>
<reference evidence="4 5" key="1">
    <citation type="submission" date="2013-03" db="EMBL/GenBank/DDBJ databases">
        <authorList>
            <person name="Fiebig A."/>
            <person name="Goeker M."/>
            <person name="Klenk H.-P.P."/>
        </authorList>
    </citation>
    <scope>NUCLEOTIDE SEQUENCE [LARGE SCALE GENOMIC DNA]</scope>
    <source>
        <strain evidence="4 5">DSM 17492</strain>
    </source>
</reference>
<protein>
    <submittedName>
        <fullName evidence="4">Competence protein F-like protein</fullName>
    </submittedName>
</protein>
<dbReference type="CDD" id="cd06223">
    <property type="entry name" value="PRTases_typeI"/>
    <property type="match status" value="1"/>
</dbReference>
<feature type="domain" description="Phosphoribosyltransferase" evidence="2">
    <location>
        <begin position="134"/>
        <end position="228"/>
    </location>
</feature>
<dbReference type="AlphaFoldDB" id="A0A017HFX5"/>
<evidence type="ECO:0000313" key="4">
    <source>
        <dbReference type="EMBL" id="EYD73215.1"/>
    </source>
</evidence>
<keyword evidence="5" id="KW-1185">Reference proteome</keyword>
<dbReference type="Gene3D" id="3.40.50.2020">
    <property type="match status" value="1"/>
</dbReference>
<dbReference type="Pfam" id="PF00156">
    <property type="entry name" value="Pribosyltran"/>
    <property type="match status" value="1"/>
</dbReference>
<accession>A0A017HFX5</accession>
<dbReference type="PANTHER" id="PTHR47505">
    <property type="entry name" value="DNA UTILIZATION PROTEIN YHGH"/>
    <property type="match status" value="1"/>
</dbReference>
<dbReference type="SUPFAM" id="SSF53271">
    <property type="entry name" value="PRTase-like"/>
    <property type="match status" value="1"/>
</dbReference>
<dbReference type="Pfam" id="PF18912">
    <property type="entry name" value="DZR_2"/>
    <property type="match status" value="1"/>
</dbReference>
<gene>
    <name evidence="4" type="ORF">Lokhon_00742</name>
</gene>